<reference evidence="1" key="1">
    <citation type="journal article" date="2021" name="Proc. Natl. Acad. Sci. U.S.A.">
        <title>A Catalog of Tens of Thousands of Viruses from Human Metagenomes Reveals Hidden Associations with Chronic Diseases.</title>
        <authorList>
            <person name="Tisza M.J."/>
            <person name="Buck C.B."/>
        </authorList>
    </citation>
    <scope>NUCLEOTIDE SEQUENCE</scope>
    <source>
        <strain evidence="1">CtU7u6</strain>
    </source>
</reference>
<evidence type="ECO:0000313" key="1">
    <source>
        <dbReference type="EMBL" id="DAE03175.1"/>
    </source>
</evidence>
<name>A0A8S5P7Q4_9CAUD</name>
<proteinExistence type="predicted"/>
<protein>
    <submittedName>
        <fullName evidence="1">Uncharacterized protein</fullName>
    </submittedName>
</protein>
<accession>A0A8S5P7Q4</accession>
<dbReference type="EMBL" id="BK015359">
    <property type="protein sequence ID" value="DAE03175.1"/>
    <property type="molecule type" value="Genomic_DNA"/>
</dbReference>
<sequence>MTLALAKKTNNKISGVSSFDERSSYHNFNEKSF</sequence>
<organism evidence="1">
    <name type="scientific">Podoviridae sp. ctU7u6</name>
    <dbReference type="NCBI Taxonomy" id="2825252"/>
    <lineage>
        <taxon>Viruses</taxon>
        <taxon>Duplodnaviria</taxon>
        <taxon>Heunggongvirae</taxon>
        <taxon>Uroviricota</taxon>
        <taxon>Caudoviricetes</taxon>
    </lineage>
</organism>